<organism evidence="1">
    <name type="scientific">marine sediment metagenome</name>
    <dbReference type="NCBI Taxonomy" id="412755"/>
    <lineage>
        <taxon>unclassified sequences</taxon>
        <taxon>metagenomes</taxon>
        <taxon>ecological metagenomes</taxon>
    </lineage>
</organism>
<accession>A0A0F9GF95</accession>
<reference evidence="1" key="1">
    <citation type="journal article" date="2015" name="Nature">
        <title>Complex archaea that bridge the gap between prokaryotes and eukaryotes.</title>
        <authorList>
            <person name="Spang A."/>
            <person name="Saw J.H."/>
            <person name="Jorgensen S.L."/>
            <person name="Zaremba-Niedzwiedzka K."/>
            <person name="Martijn J."/>
            <person name="Lind A.E."/>
            <person name="van Eijk R."/>
            <person name="Schleper C."/>
            <person name="Guy L."/>
            <person name="Ettema T.J."/>
        </authorList>
    </citation>
    <scope>NUCLEOTIDE SEQUENCE</scope>
</reference>
<sequence>MPLDPELQEFTTGGQTQTVLTYTDRIRGEGVVEFFGYRTSADDILTTVPVPSEGVGTWIASMGVAPDVLQLDLDFDVLVATPMDIQGKFTANVPFSLKAGGGGQINRGYVKVYLRTWDGSSEVTIASATGTTHENTVNDGATWRHFVSNTQFDITNNTHLEPGIFLRITVEFYGGSTVVGKPGILFHDPKDRKGDDI</sequence>
<dbReference type="EMBL" id="LAZR01020345">
    <property type="protein sequence ID" value="KKL89226.1"/>
    <property type="molecule type" value="Genomic_DNA"/>
</dbReference>
<proteinExistence type="predicted"/>
<evidence type="ECO:0000313" key="1">
    <source>
        <dbReference type="EMBL" id="KKL89226.1"/>
    </source>
</evidence>
<gene>
    <name evidence="1" type="ORF">LCGC14_1916800</name>
</gene>
<feature type="non-terminal residue" evidence="1">
    <location>
        <position position="197"/>
    </location>
</feature>
<protein>
    <submittedName>
        <fullName evidence="1">Uncharacterized protein</fullName>
    </submittedName>
</protein>
<name>A0A0F9GF95_9ZZZZ</name>
<dbReference type="AlphaFoldDB" id="A0A0F9GF95"/>
<comment type="caution">
    <text evidence="1">The sequence shown here is derived from an EMBL/GenBank/DDBJ whole genome shotgun (WGS) entry which is preliminary data.</text>
</comment>